<organism evidence="1 2">
    <name type="scientific">Ixodes persulcatus</name>
    <name type="common">Taiga tick</name>
    <dbReference type="NCBI Taxonomy" id="34615"/>
    <lineage>
        <taxon>Eukaryota</taxon>
        <taxon>Metazoa</taxon>
        <taxon>Ecdysozoa</taxon>
        <taxon>Arthropoda</taxon>
        <taxon>Chelicerata</taxon>
        <taxon>Arachnida</taxon>
        <taxon>Acari</taxon>
        <taxon>Parasitiformes</taxon>
        <taxon>Ixodida</taxon>
        <taxon>Ixodoidea</taxon>
        <taxon>Ixodidae</taxon>
        <taxon>Ixodinae</taxon>
        <taxon>Ixodes</taxon>
    </lineage>
</organism>
<dbReference type="Proteomes" id="UP000805193">
    <property type="component" value="Unassembled WGS sequence"/>
</dbReference>
<evidence type="ECO:0000313" key="2">
    <source>
        <dbReference type="Proteomes" id="UP000805193"/>
    </source>
</evidence>
<gene>
    <name evidence="1" type="ORF">HPB47_020424</name>
</gene>
<accession>A0AC60QJ06</accession>
<keyword evidence="2" id="KW-1185">Reference proteome</keyword>
<comment type="caution">
    <text evidence="1">The sequence shown here is derived from an EMBL/GenBank/DDBJ whole genome shotgun (WGS) entry which is preliminary data.</text>
</comment>
<dbReference type="EMBL" id="JABSTQ010009108">
    <property type="protein sequence ID" value="KAG0432887.1"/>
    <property type="molecule type" value="Genomic_DNA"/>
</dbReference>
<evidence type="ECO:0000313" key="1">
    <source>
        <dbReference type="EMBL" id="KAG0432887.1"/>
    </source>
</evidence>
<name>A0AC60QJ06_IXOPE</name>
<proteinExistence type="predicted"/>
<protein>
    <submittedName>
        <fullName evidence="1">Uncharacterized protein</fullName>
    </submittedName>
</protein>
<reference evidence="1 2" key="1">
    <citation type="journal article" date="2020" name="Cell">
        <title>Large-Scale Comparative Analyses of Tick Genomes Elucidate Their Genetic Diversity and Vector Capacities.</title>
        <authorList>
            <consortium name="Tick Genome and Microbiome Consortium (TIGMIC)"/>
            <person name="Jia N."/>
            <person name="Wang J."/>
            <person name="Shi W."/>
            <person name="Du L."/>
            <person name="Sun Y."/>
            <person name="Zhan W."/>
            <person name="Jiang J.F."/>
            <person name="Wang Q."/>
            <person name="Zhang B."/>
            <person name="Ji P."/>
            <person name="Bell-Sakyi L."/>
            <person name="Cui X.M."/>
            <person name="Yuan T.T."/>
            <person name="Jiang B.G."/>
            <person name="Yang W.F."/>
            <person name="Lam T.T."/>
            <person name="Chang Q.C."/>
            <person name="Ding S.J."/>
            <person name="Wang X.J."/>
            <person name="Zhu J.G."/>
            <person name="Ruan X.D."/>
            <person name="Zhao L."/>
            <person name="Wei J.T."/>
            <person name="Ye R.Z."/>
            <person name="Que T.C."/>
            <person name="Du C.H."/>
            <person name="Zhou Y.H."/>
            <person name="Cheng J.X."/>
            <person name="Dai P.F."/>
            <person name="Guo W.B."/>
            <person name="Han X.H."/>
            <person name="Huang E.J."/>
            <person name="Li L.F."/>
            <person name="Wei W."/>
            <person name="Gao Y.C."/>
            <person name="Liu J.Z."/>
            <person name="Shao H.Z."/>
            <person name="Wang X."/>
            <person name="Wang C.C."/>
            <person name="Yang T.C."/>
            <person name="Huo Q.B."/>
            <person name="Li W."/>
            <person name="Chen H.Y."/>
            <person name="Chen S.E."/>
            <person name="Zhou L.G."/>
            <person name="Ni X.B."/>
            <person name="Tian J.H."/>
            <person name="Sheng Y."/>
            <person name="Liu T."/>
            <person name="Pan Y.S."/>
            <person name="Xia L.Y."/>
            <person name="Li J."/>
            <person name="Zhao F."/>
            <person name="Cao W.C."/>
        </authorList>
    </citation>
    <scope>NUCLEOTIDE SEQUENCE [LARGE SCALE GENOMIC DNA]</scope>
    <source>
        <strain evidence="1">Iper-2018</strain>
    </source>
</reference>
<sequence length="78" mass="8499">MSEGVASIVSLATRKVLRCNKELLEHITVMSAEGANCKLMKRQQQLDSLTLRFGDGEAQRAQEVPPTQCDGEVLPLTG</sequence>